<keyword evidence="2" id="KW-0479">Metal-binding</keyword>
<dbReference type="GO" id="GO:0005739">
    <property type="term" value="C:mitochondrion"/>
    <property type="evidence" value="ECO:0007669"/>
    <property type="project" value="UniProtKB-ARBA"/>
</dbReference>
<dbReference type="InterPro" id="IPR004480">
    <property type="entry name" value="Monothiol_GRX-rel"/>
</dbReference>
<evidence type="ECO:0000313" key="10">
    <source>
        <dbReference type="Proteomes" id="UP001516400"/>
    </source>
</evidence>
<gene>
    <name evidence="9" type="ORF">HHI36_010173</name>
</gene>
<dbReference type="EMBL" id="JABFTP020000001">
    <property type="protein sequence ID" value="KAL3265984.1"/>
    <property type="molecule type" value="Genomic_DNA"/>
</dbReference>
<dbReference type="InterPro" id="IPR033658">
    <property type="entry name" value="GRX_PICOT-like"/>
</dbReference>
<protein>
    <recommendedName>
        <fullName evidence="6">Glutaredoxin-related protein 5, mitochondrial</fullName>
    </recommendedName>
    <alternativeName>
        <fullName evidence="7">Monothiol glutaredoxin-5</fullName>
    </alternativeName>
</protein>
<feature type="domain" description="Glutaredoxin" evidence="8">
    <location>
        <begin position="36"/>
        <end position="100"/>
    </location>
</feature>
<dbReference type="NCBIfam" id="TIGR00365">
    <property type="entry name" value="Grx4 family monothiol glutaredoxin"/>
    <property type="match status" value="1"/>
</dbReference>
<keyword evidence="1" id="KW-0001">2Fe-2S</keyword>
<dbReference type="GO" id="GO:0046872">
    <property type="term" value="F:metal ion binding"/>
    <property type="evidence" value="ECO:0007669"/>
    <property type="project" value="UniProtKB-KW"/>
</dbReference>
<reference evidence="9 10" key="1">
    <citation type="journal article" date="2021" name="BMC Biol.">
        <title>Horizontally acquired antibacterial genes associated with adaptive radiation of ladybird beetles.</title>
        <authorList>
            <person name="Li H.S."/>
            <person name="Tang X.F."/>
            <person name="Huang Y.H."/>
            <person name="Xu Z.Y."/>
            <person name="Chen M.L."/>
            <person name="Du X.Y."/>
            <person name="Qiu B.Y."/>
            <person name="Chen P.T."/>
            <person name="Zhang W."/>
            <person name="Slipinski A."/>
            <person name="Escalona H.E."/>
            <person name="Waterhouse R.M."/>
            <person name="Zwick A."/>
            <person name="Pang H."/>
        </authorList>
    </citation>
    <scope>NUCLEOTIDE SEQUENCE [LARGE SCALE GENOMIC DNA]</scope>
    <source>
        <strain evidence="9">SYSU2018</strain>
    </source>
</reference>
<keyword evidence="4" id="KW-0411">Iron-sulfur</keyword>
<comment type="caution">
    <text evidence="9">The sequence shown here is derived from an EMBL/GenBank/DDBJ whole genome shotgun (WGS) entry which is preliminary data.</text>
</comment>
<dbReference type="InterPro" id="IPR036249">
    <property type="entry name" value="Thioredoxin-like_sf"/>
</dbReference>
<evidence type="ECO:0000256" key="2">
    <source>
        <dbReference type="ARBA" id="ARBA00022723"/>
    </source>
</evidence>
<dbReference type="Pfam" id="PF00462">
    <property type="entry name" value="Glutaredoxin"/>
    <property type="match status" value="1"/>
</dbReference>
<dbReference type="PANTHER" id="PTHR10293:SF16">
    <property type="entry name" value="GLUTAREDOXIN-RELATED PROTEIN 5, MITOCHONDRIAL"/>
    <property type="match status" value="1"/>
</dbReference>
<evidence type="ECO:0000313" key="9">
    <source>
        <dbReference type="EMBL" id="KAL3265984.1"/>
    </source>
</evidence>
<evidence type="ECO:0000256" key="7">
    <source>
        <dbReference type="ARBA" id="ARBA00076083"/>
    </source>
</evidence>
<sequence length="136" mass="15394">MNILTRSIFSKPTLIRRLFSAETNEKIKDLVTKSKVVLFMKGVPEQPRCGFSNAVVQILRMHGVKYDAYNVLENEALRQGIKDFSNWPTIPQLYINGEFVGGCDILLNMHQNGELIETLEKVGINSALKQNNEPSK</sequence>
<dbReference type="GO" id="GO:0051537">
    <property type="term" value="F:2 iron, 2 sulfur cluster binding"/>
    <property type="evidence" value="ECO:0007669"/>
    <property type="project" value="UniProtKB-KW"/>
</dbReference>
<dbReference type="Gene3D" id="3.40.30.10">
    <property type="entry name" value="Glutaredoxin"/>
    <property type="match status" value="1"/>
</dbReference>
<name>A0ABD2MI05_9CUCU</name>
<dbReference type="CDD" id="cd03028">
    <property type="entry name" value="GRX_PICOT_like"/>
    <property type="match status" value="1"/>
</dbReference>
<dbReference type="AlphaFoldDB" id="A0ABD2MI05"/>
<dbReference type="Proteomes" id="UP001516400">
    <property type="component" value="Unassembled WGS sequence"/>
</dbReference>
<keyword evidence="3" id="KW-0408">Iron</keyword>
<keyword evidence="5" id="KW-0676">Redox-active center</keyword>
<accession>A0ABD2MI05</accession>
<dbReference type="InterPro" id="IPR002109">
    <property type="entry name" value="Glutaredoxin"/>
</dbReference>
<dbReference type="PANTHER" id="PTHR10293">
    <property type="entry name" value="GLUTAREDOXIN FAMILY MEMBER"/>
    <property type="match status" value="1"/>
</dbReference>
<organism evidence="9 10">
    <name type="scientific">Cryptolaemus montrouzieri</name>
    <dbReference type="NCBI Taxonomy" id="559131"/>
    <lineage>
        <taxon>Eukaryota</taxon>
        <taxon>Metazoa</taxon>
        <taxon>Ecdysozoa</taxon>
        <taxon>Arthropoda</taxon>
        <taxon>Hexapoda</taxon>
        <taxon>Insecta</taxon>
        <taxon>Pterygota</taxon>
        <taxon>Neoptera</taxon>
        <taxon>Endopterygota</taxon>
        <taxon>Coleoptera</taxon>
        <taxon>Polyphaga</taxon>
        <taxon>Cucujiformia</taxon>
        <taxon>Coccinelloidea</taxon>
        <taxon>Coccinellidae</taxon>
        <taxon>Scymninae</taxon>
        <taxon>Scymnini</taxon>
        <taxon>Cryptolaemus</taxon>
    </lineage>
</organism>
<dbReference type="FunFam" id="3.40.30.10:FF:000005">
    <property type="entry name" value="Glutaredoxin 5"/>
    <property type="match status" value="1"/>
</dbReference>
<keyword evidence="10" id="KW-1185">Reference proteome</keyword>
<evidence type="ECO:0000256" key="1">
    <source>
        <dbReference type="ARBA" id="ARBA00022714"/>
    </source>
</evidence>
<evidence type="ECO:0000256" key="6">
    <source>
        <dbReference type="ARBA" id="ARBA00067456"/>
    </source>
</evidence>
<dbReference type="PROSITE" id="PS51354">
    <property type="entry name" value="GLUTAREDOXIN_2"/>
    <property type="match status" value="1"/>
</dbReference>
<dbReference type="SUPFAM" id="SSF52833">
    <property type="entry name" value="Thioredoxin-like"/>
    <property type="match status" value="1"/>
</dbReference>
<evidence type="ECO:0000256" key="5">
    <source>
        <dbReference type="ARBA" id="ARBA00023284"/>
    </source>
</evidence>
<evidence type="ECO:0000256" key="4">
    <source>
        <dbReference type="ARBA" id="ARBA00023014"/>
    </source>
</evidence>
<evidence type="ECO:0000259" key="8">
    <source>
        <dbReference type="Pfam" id="PF00462"/>
    </source>
</evidence>
<proteinExistence type="predicted"/>
<evidence type="ECO:0000256" key="3">
    <source>
        <dbReference type="ARBA" id="ARBA00023004"/>
    </source>
</evidence>